<evidence type="ECO:0000259" key="9">
    <source>
        <dbReference type="PROSITE" id="PS50866"/>
    </source>
</evidence>
<evidence type="ECO:0000256" key="8">
    <source>
        <dbReference type="SAM" id="Phobius"/>
    </source>
</evidence>
<dbReference type="STRING" id="1590841.A0A2R6RGL2"/>
<dbReference type="PROSITE" id="PS50866">
    <property type="entry name" value="GOLD"/>
    <property type="match status" value="1"/>
</dbReference>
<comment type="similarity">
    <text evidence="2 7">Belongs to the EMP24/GP25L family.</text>
</comment>
<dbReference type="InterPro" id="IPR015720">
    <property type="entry name" value="Emp24-like"/>
</dbReference>
<evidence type="ECO:0000256" key="4">
    <source>
        <dbReference type="ARBA" id="ARBA00022729"/>
    </source>
</evidence>
<protein>
    <submittedName>
        <fullName evidence="10">Transmembrane emp24 domain-containing protein</fullName>
    </submittedName>
</protein>
<keyword evidence="3 7" id="KW-0812">Transmembrane</keyword>
<dbReference type="Pfam" id="PF01105">
    <property type="entry name" value="EMP24_GP25L"/>
    <property type="match status" value="1"/>
</dbReference>
<comment type="caution">
    <text evidence="10">The sequence shown here is derived from an EMBL/GenBank/DDBJ whole genome shotgun (WGS) entry which is preliminary data.</text>
</comment>
<feature type="domain" description="GOLD" evidence="9">
    <location>
        <begin position="55"/>
        <end position="168"/>
    </location>
</feature>
<evidence type="ECO:0000313" key="11">
    <source>
        <dbReference type="Proteomes" id="UP000241394"/>
    </source>
</evidence>
<evidence type="ECO:0000256" key="3">
    <source>
        <dbReference type="ARBA" id="ARBA00022692"/>
    </source>
</evidence>
<keyword evidence="5 8" id="KW-1133">Transmembrane helix</keyword>
<dbReference type="Proteomes" id="UP000241394">
    <property type="component" value="Chromosome LG6"/>
</dbReference>
<dbReference type="OMA" id="TKDFAFM"/>
<keyword evidence="4" id="KW-0732">Signal</keyword>
<evidence type="ECO:0000256" key="7">
    <source>
        <dbReference type="RuleBase" id="RU003827"/>
    </source>
</evidence>
<dbReference type="InterPro" id="IPR009038">
    <property type="entry name" value="GOLD_dom"/>
</dbReference>
<feature type="transmembrane region" description="Helical" evidence="8">
    <location>
        <begin position="201"/>
        <end position="223"/>
    </location>
</feature>
<dbReference type="InParanoid" id="A0A2R6RGL2"/>
<keyword evidence="11" id="KW-1185">Reference proteome</keyword>
<dbReference type="FunCoup" id="A0A2R6RGL2">
    <property type="interactions" value="5493"/>
</dbReference>
<dbReference type="SMART" id="SM01190">
    <property type="entry name" value="EMP24_GP25L"/>
    <property type="match status" value="1"/>
</dbReference>
<dbReference type="EMBL" id="NKQK01000006">
    <property type="protein sequence ID" value="PSS29163.1"/>
    <property type="molecule type" value="Genomic_DNA"/>
</dbReference>
<sequence>MSAGPDEDPSSKREGMGNGANVRCGVLYALMVLCLTSDLIPEGEAIWMTLPPSGTKCVSEEIQNNVVVLADYVVISEDHTHPSPTISVKVTSPYGNNLHHQENTTHGQFAFTTKEAGNYLACFWVDGHHQGGGNLSVNLDWKTGIAAKDWDSVARKEKIEGIELELRKLEGAVEAIHENLLYLKTKEAEMRIVSEVTNAKVAWFSIMSLGICIVVSVMQLWYLKRYFQKKKLI</sequence>
<evidence type="ECO:0000256" key="6">
    <source>
        <dbReference type="ARBA" id="ARBA00023136"/>
    </source>
</evidence>
<gene>
    <name evidence="10" type="ORF">CEY00_Acc06723</name>
</gene>
<keyword evidence="6 8" id="KW-0472">Membrane</keyword>
<evidence type="ECO:0000256" key="1">
    <source>
        <dbReference type="ARBA" id="ARBA00004479"/>
    </source>
</evidence>
<dbReference type="AlphaFoldDB" id="A0A2R6RGL2"/>
<evidence type="ECO:0000256" key="2">
    <source>
        <dbReference type="ARBA" id="ARBA00007104"/>
    </source>
</evidence>
<reference evidence="11" key="2">
    <citation type="journal article" date="2018" name="BMC Genomics">
        <title>A manually annotated Actinidia chinensis var. chinensis (kiwifruit) genome highlights the challenges associated with draft genomes and gene prediction in plants.</title>
        <authorList>
            <person name="Pilkington S.M."/>
            <person name="Crowhurst R."/>
            <person name="Hilario E."/>
            <person name="Nardozza S."/>
            <person name="Fraser L."/>
            <person name="Peng Y."/>
            <person name="Gunaseelan K."/>
            <person name="Simpson R."/>
            <person name="Tahir J."/>
            <person name="Deroles S.C."/>
            <person name="Templeton K."/>
            <person name="Luo Z."/>
            <person name="Davy M."/>
            <person name="Cheng C."/>
            <person name="McNeilage M."/>
            <person name="Scaglione D."/>
            <person name="Liu Y."/>
            <person name="Zhang Q."/>
            <person name="Datson P."/>
            <person name="De Silva N."/>
            <person name="Gardiner S.E."/>
            <person name="Bassett H."/>
            <person name="Chagne D."/>
            <person name="McCallum J."/>
            <person name="Dzierzon H."/>
            <person name="Deng C."/>
            <person name="Wang Y.Y."/>
            <person name="Barron L."/>
            <person name="Manako K."/>
            <person name="Bowen J."/>
            <person name="Foster T.M."/>
            <person name="Erridge Z.A."/>
            <person name="Tiffin H."/>
            <person name="Waite C.N."/>
            <person name="Davies K.M."/>
            <person name="Grierson E.P."/>
            <person name="Laing W.A."/>
            <person name="Kirk R."/>
            <person name="Chen X."/>
            <person name="Wood M."/>
            <person name="Montefiori M."/>
            <person name="Brummell D.A."/>
            <person name="Schwinn K.E."/>
            <person name="Catanach A."/>
            <person name="Fullerton C."/>
            <person name="Li D."/>
            <person name="Meiyalaghan S."/>
            <person name="Nieuwenhuizen N."/>
            <person name="Read N."/>
            <person name="Prakash R."/>
            <person name="Hunter D."/>
            <person name="Zhang H."/>
            <person name="McKenzie M."/>
            <person name="Knabel M."/>
            <person name="Harris A."/>
            <person name="Allan A.C."/>
            <person name="Gleave A."/>
            <person name="Chen A."/>
            <person name="Janssen B.J."/>
            <person name="Plunkett B."/>
            <person name="Ampomah-Dwamena C."/>
            <person name="Voogd C."/>
            <person name="Leif D."/>
            <person name="Lafferty D."/>
            <person name="Souleyre E.J.F."/>
            <person name="Varkonyi-Gasic E."/>
            <person name="Gambi F."/>
            <person name="Hanley J."/>
            <person name="Yao J.L."/>
            <person name="Cheung J."/>
            <person name="David K.M."/>
            <person name="Warren B."/>
            <person name="Marsh K."/>
            <person name="Snowden K.C."/>
            <person name="Lin-Wang K."/>
            <person name="Brian L."/>
            <person name="Martinez-Sanchez M."/>
            <person name="Wang M."/>
            <person name="Ileperuma N."/>
            <person name="Macnee N."/>
            <person name="Campin R."/>
            <person name="McAtee P."/>
            <person name="Drummond R.S.M."/>
            <person name="Espley R.V."/>
            <person name="Ireland H.S."/>
            <person name="Wu R."/>
            <person name="Atkinson R.G."/>
            <person name="Karunairetnam S."/>
            <person name="Bulley S."/>
            <person name="Chunkath S."/>
            <person name="Hanley Z."/>
            <person name="Storey R."/>
            <person name="Thrimawithana A.H."/>
            <person name="Thomson S."/>
            <person name="David C."/>
            <person name="Testolin R."/>
            <person name="Huang H."/>
            <person name="Hellens R.P."/>
            <person name="Schaffer R.J."/>
        </authorList>
    </citation>
    <scope>NUCLEOTIDE SEQUENCE [LARGE SCALE GENOMIC DNA]</scope>
    <source>
        <strain evidence="11">cv. Red5</strain>
    </source>
</reference>
<name>A0A2R6RGL2_ACTCC</name>
<evidence type="ECO:0000256" key="5">
    <source>
        <dbReference type="ARBA" id="ARBA00022989"/>
    </source>
</evidence>
<accession>A0A2R6RGL2</accession>
<reference evidence="10 11" key="1">
    <citation type="submission" date="2017-07" db="EMBL/GenBank/DDBJ databases">
        <title>An improved, manually edited Actinidia chinensis var. chinensis (kiwifruit) genome highlights the challenges associated with draft genomes and gene prediction in plants.</title>
        <authorList>
            <person name="Pilkington S."/>
            <person name="Crowhurst R."/>
            <person name="Hilario E."/>
            <person name="Nardozza S."/>
            <person name="Fraser L."/>
            <person name="Peng Y."/>
            <person name="Gunaseelan K."/>
            <person name="Simpson R."/>
            <person name="Tahir J."/>
            <person name="Deroles S."/>
            <person name="Templeton K."/>
            <person name="Luo Z."/>
            <person name="Davy M."/>
            <person name="Cheng C."/>
            <person name="Mcneilage M."/>
            <person name="Scaglione D."/>
            <person name="Liu Y."/>
            <person name="Zhang Q."/>
            <person name="Datson P."/>
            <person name="De Silva N."/>
            <person name="Gardiner S."/>
            <person name="Bassett H."/>
            <person name="Chagne D."/>
            <person name="Mccallum J."/>
            <person name="Dzierzon H."/>
            <person name="Deng C."/>
            <person name="Wang Y.-Y."/>
            <person name="Barron N."/>
            <person name="Manako K."/>
            <person name="Bowen J."/>
            <person name="Foster T."/>
            <person name="Erridge Z."/>
            <person name="Tiffin H."/>
            <person name="Waite C."/>
            <person name="Davies K."/>
            <person name="Grierson E."/>
            <person name="Laing W."/>
            <person name="Kirk R."/>
            <person name="Chen X."/>
            <person name="Wood M."/>
            <person name="Montefiori M."/>
            <person name="Brummell D."/>
            <person name="Schwinn K."/>
            <person name="Catanach A."/>
            <person name="Fullerton C."/>
            <person name="Li D."/>
            <person name="Meiyalaghan S."/>
            <person name="Nieuwenhuizen N."/>
            <person name="Read N."/>
            <person name="Prakash R."/>
            <person name="Hunter D."/>
            <person name="Zhang H."/>
            <person name="Mckenzie M."/>
            <person name="Knabel M."/>
            <person name="Harris A."/>
            <person name="Allan A."/>
            <person name="Chen A."/>
            <person name="Janssen B."/>
            <person name="Plunkett B."/>
            <person name="Dwamena C."/>
            <person name="Voogd C."/>
            <person name="Leif D."/>
            <person name="Lafferty D."/>
            <person name="Souleyre E."/>
            <person name="Varkonyi-Gasic E."/>
            <person name="Gambi F."/>
            <person name="Hanley J."/>
            <person name="Yao J.-L."/>
            <person name="Cheung J."/>
            <person name="David K."/>
            <person name="Warren B."/>
            <person name="Marsh K."/>
            <person name="Snowden K."/>
            <person name="Lin-Wang K."/>
            <person name="Brian L."/>
            <person name="Martinez-Sanchez M."/>
            <person name="Wang M."/>
            <person name="Ileperuma N."/>
            <person name="Macnee N."/>
            <person name="Campin R."/>
            <person name="Mcatee P."/>
            <person name="Drummond R."/>
            <person name="Espley R."/>
            <person name="Ireland H."/>
            <person name="Wu R."/>
            <person name="Atkinson R."/>
            <person name="Karunairetnam S."/>
            <person name="Bulley S."/>
            <person name="Chunkath S."/>
            <person name="Hanley Z."/>
            <person name="Storey R."/>
            <person name="Thrimawithana A."/>
            <person name="Thomson S."/>
            <person name="David C."/>
            <person name="Testolin R."/>
        </authorList>
    </citation>
    <scope>NUCLEOTIDE SEQUENCE [LARGE SCALE GENOMIC DNA]</scope>
    <source>
        <strain evidence="11">cv. Red5</strain>
        <tissue evidence="10">Young leaf</tissue>
    </source>
</reference>
<dbReference type="OrthoDB" id="759142at2759"/>
<dbReference type="PANTHER" id="PTHR22811">
    <property type="entry name" value="TRANSMEMBRANE EMP24 DOMAIN-CONTAINING PROTEIN"/>
    <property type="match status" value="1"/>
</dbReference>
<proteinExistence type="inferred from homology"/>
<dbReference type="Gramene" id="PSS29163">
    <property type="protein sequence ID" value="PSS29163"/>
    <property type="gene ID" value="CEY00_Acc06723"/>
</dbReference>
<comment type="subcellular location">
    <subcellularLocation>
        <location evidence="1 7">Membrane</location>
        <topology evidence="1 7">Single-pass type I membrane protein</topology>
    </subcellularLocation>
</comment>
<organism evidence="10 11">
    <name type="scientific">Actinidia chinensis var. chinensis</name>
    <name type="common">Chinese soft-hair kiwi</name>
    <dbReference type="NCBI Taxonomy" id="1590841"/>
    <lineage>
        <taxon>Eukaryota</taxon>
        <taxon>Viridiplantae</taxon>
        <taxon>Streptophyta</taxon>
        <taxon>Embryophyta</taxon>
        <taxon>Tracheophyta</taxon>
        <taxon>Spermatophyta</taxon>
        <taxon>Magnoliopsida</taxon>
        <taxon>eudicotyledons</taxon>
        <taxon>Gunneridae</taxon>
        <taxon>Pentapetalae</taxon>
        <taxon>asterids</taxon>
        <taxon>Ericales</taxon>
        <taxon>Actinidiaceae</taxon>
        <taxon>Actinidia</taxon>
    </lineage>
</organism>
<dbReference type="GO" id="GO:0016020">
    <property type="term" value="C:membrane"/>
    <property type="evidence" value="ECO:0007669"/>
    <property type="project" value="UniProtKB-SubCell"/>
</dbReference>
<evidence type="ECO:0000313" key="10">
    <source>
        <dbReference type="EMBL" id="PSS29163.1"/>
    </source>
</evidence>